<dbReference type="EMBL" id="LR796631">
    <property type="protein sequence ID" value="CAB4156039.1"/>
    <property type="molecule type" value="Genomic_DNA"/>
</dbReference>
<gene>
    <name evidence="2" type="ORF">UFOVP673_35</name>
</gene>
<sequence length="126" mass="14029">MKKLNISINLLQLQGACKATIKGEDCVVIRIAKSRAKPHQNGKVYLNLEAISNKNGEDDYGNTHFVAEPSTKEERESGAAKLPIIGNGKEWSNEGQQSRQKMHGSEARTTRQAPQEQAQDDEEIPW</sequence>
<accession>A0A6J5NAB8</accession>
<evidence type="ECO:0000313" key="2">
    <source>
        <dbReference type="EMBL" id="CAB4156039.1"/>
    </source>
</evidence>
<reference evidence="2" key="1">
    <citation type="submission" date="2020-04" db="EMBL/GenBank/DDBJ databases">
        <authorList>
            <person name="Chiriac C."/>
            <person name="Salcher M."/>
            <person name="Ghai R."/>
            <person name="Kavagutti S V."/>
        </authorList>
    </citation>
    <scope>NUCLEOTIDE SEQUENCE</scope>
</reference>
<organism evidence="2">
    <name type="scientific">uncultured Caudovirales phage</name>
    <dbReference type="NCBI Taxonomy" id="2100421"/>
    <lineage>
        <taxon>Viruses</taxon>
        <taxon>Duplodnaviria</taxon>
        <taxon>Heunggongvirae</taxon>
        <taxon>Uroviricota</taxon>
        <taxon>Caudoviricetes</taxon>
        <taxon>Peduoviridae</taxon>
        <taxon>Maltschvirus</taxon>
        <taxon>Maltschvirus maltsch</taxon>
    </lineage>
</organism>
<evidence type="ECO:0000256" key="1">
    <source>
        <dbReference type="SAM" id="MobiDB-lite"/>
    </source>
</evidence>
<feature type="region of interest" description="Disordered" evidence="1">
    <location>
        <begin position="56"/>
        <end position="126"/>
    </location>
</feature>
<protein>
    <submittedName>
        <fullName evidence="2">Uncharacterized protein</fullName>
    </submittedName>
</protein>
<proteinExistence type="predicted"/>
<name>A0A6J5NAB8_9CAUD</name>